<evidence type="ECO:0000256" key="4">
    <source>
        <dbReference type="PIRSR" id="PIRSR603469-3"/>
    </source>
</evidence>
<dbReference type="Gene3D" id="2.115.10.20">
    <property type="entry name" value="Glycosyl hydrolase domain, family 43"/>
    <property type="match status" value="1"/>
</dbReference>
<dbReference type="GO" id="GO:0009758">
    <property type="term" value="P:carbohydrate utilization"/>
    <property type="evidence" value="ECO:0007669"/>
    <property type="project" value="InterPro"/>
</dbReference>
<dbReference type="CDD" id="cd08997">
    <property type="entry name" value="GH68"/>
    <property type="match status" value="1"/>
</dbReference>
<dbReference type="InterPro" id="IPR003469">
    <property type="entry name" value="Glyco_hydro_68"/>
</dbReference>
<dbReference type="GO" id="GO:0004564">
    <property type="term" value="F:beta-fructofuranosidase activity"/>
    <property type="evidence" value="ECO:0007669"/>
    <property type="project" value="UniProtKB-EC"/>
</dbReference>
<reference evidence="7 8" key="1">
    <citation type="journal article" date="2011" name="J. Bacteriol.">
        <title>Genome sequence of the ethanol-producing Zymomonas mobilis subsp. pomaceae lectotype strain ATCC 29192.</title>
        <authorList>
            <person name="Kouvelis V.N."/>
            <person name="Davenport K.W."/>
            <person name="Brettin T.S."/>
            <person name="Bruce D."/>
            <person name="Detter C."/>
            <person name="Han C.S."/>
            <person name="Nolan M."/>
            <person name="Tapia R."/>
            <person name="Damoulaki A."/>
            <person name="Kyrpides N.C."/>
            <person name="Typas M.A."/>
            <person name="Pappas K.M."/>
        </authorList>
    </citation>
    <scope>NUCLEOTIDE SEQUENCE [LARGE SCALE GENOMIC DNA]</scope>
    <source>
        <strain evidence="8">ATCC 29192 / DSM 22645 / JCM 10191 / CCUG 17912 / NBRC 13757 / NCIMB 11200 / NRRL B-4491 / Barker I</strain>
    </source>
</reference>
<dbReference type="InterPro" id="IPR023296">
    <property type="entry name" value="Glyco_hydro_beta-prop_sf"/>
</dbReference>
<dbReference type="KEGG" id="zmp:Zymop_0827"/>
<evidence type="ECO:0000313" key="8">
    <source>
        <dbReference type="Proteomes" id="UP000000491"/>
    </source>
</evidence>
<dbReference type="EMBL" id="CP002865">
    <property type="protein sequence ID" value="AEI37727.1"/>
    <property type="molecule type" value="Genomic_DNA"/>
</dbReference>
<dbReference type="eggNOG" id="COG1621">
    <property type="taxonomic scope" value="Bacteria"/>
</dbReference>
<dbReference type="SMR" id="F8ESF2"/>
<evidence type="ECO:0000313" key="7">
    <source>
        <dbReference type="EMBL" id="AEI37727.1"/>
    </source>
</evidence>
<proteinExistence type="inferred from homology"/>
<evidence type="ECO:0000256" key="5">
    <source>
        <dbReference type="PIRSR" id="PIRSR603469-4"/>
    </source>
</evidence>
<dbReference type="EC" id="3.2.1.26" evidence="7"/>
<evidence type="ECO:0000256" key="1">
    <source>
        <dbReference type="ARBA" id="ARBA00006775"/>
    </source>
</evidence>
<dbReference type="HOGENOM" id="CLU_031862_1_0_5"/>
<organism evidence="7 8">
    <name type="scientific">Zymomonas mobilis subsp. pomaceae (strain ATCC 29192 / DSM 22645 / JCM 10191 / CCUG 17912 / NBRC 13757 / NCIMB 11200 / NRRL B-4491 / Barker I)</name>
    <dbReference type="NCBI Taxonomy" id="579138"/>
    <lineage>
        <taxon>Bacteria</taxon>
        <taxon>Pseudomonadati</taxon>
        <taxon>Pseudomonadota</taxon>
        <taxon>Alphaproteobacteria</taxon>
        <taxon>Sphingomonadales</taxon>
        <taxon>Zymomonadaceae</taxon>
        <taxon>Zymomonas</taxon>
    </lineage>
</organism>
<feature type="active site" description="Proton donor/acceptor" evidence="2">
    <location>
        <position position="276"/>
    </location>
</feature>
<comment type="similarity">
    <text evidence="1 6">Belongs to the glycosyl hydrolase 68 family.</text>
</comment>
<feature type="binding site" evidence="4">
    <location>
        <position position="218"/>
    </location>
    <ligand>
        <name>Ca(2+)</name>
        <dbReference type="ChEBI" id="CHEBI:29108"/>
        <label>1</label>
    </ligand>
</feature>
<feature type="site" description="Transition state stabilizer" evidence="5">
    <location>
        <position position="192"/>
    </location>
</feature>
<dbReference type="SUPFAM" id="SSF75005">
    <property type="entry name" value="Arabinanase/levansucrase/invertase"/>
    <property type="match status" value="1"/>
</dbReference>
<dbReference type="AlphaFoldDB" id="F8ESF2"/>
<gene>
    <name evidence="7" type="ordered locus">Zymop_0827</name>
</gene>
<sequence>MFNFNASRWTRAQAMKINKQDKTTMMPEIGTDFPIMRDDLWLWDTWPLRDINGNVVSFKGWTVIFSLVADRKIAWNNRHSHARIGYFYSKDGKSWIYGGHLLNETANTRTAEWSGGTIMAPGSRNQVETFFTSTLFNESGVAEAVAAVTKGHIYADNKGVWFSGFDQSTDMFQADGLFYANYTENNLWNFRDPHVFINPEDGETYALFEGNVAMVRGQSAVGEEEIGFVPENTAVAEDSCLCSASIGIAHCLSDDRTEWELLPPLVTAFGVNDQTERPHVIFQNGLTYLFTITHNSTFADGLTGSDGLYGFVSENGIFGPYEPLNGSGLVLGGTPSQPTESYAHYMMNNGLVESFINEVIDPKTGKIIAGGTLAPTVQVELQGHETFATEVKAYGYIQADYAWPVRSIPDRRPSIR</sequence>
<dbReference type="RefSeq" id="WP_013934123.1">
    <property type="nucleotide sequence ID" value="NC_015709.1"/>
</dbReference>
<feature type="active site" description="Nucleophile" evidence="2">
    <location>
        <position position="44"/>
    </location>
</feature>
<feature type="binding site" evidence="3">
    <location>
        <position position="43"/>
    </location>
    <ligand>
        <name>substrate</name>
    </ligand>
</feature>
<keyword evidence="7" id="KW-0326">Glycosidase</keyword>
<name>F8ESF2_ZYMMT</name>
<dbReference type="PATRIC" id="fig|579138.3.peg.870"/>
<keyword evidence="4" id="KW-0479">Metal-binding</keyword>
<accession>F8ESF2</accession>
<dbReference type="Proteomes" id="UP000000491">
    <property type="component" value="Chromosome"/>
</dbReference>
<evidence type="ECO:0000256" key="2">
    <source>
        <dbReference type="PIRSR" id="PIRSR603469-1"/>
    </source>
</evidence>
<feature type="binding site" evidence="3">
    <location>
        <begin position="274"/>
        <end position="276"/>
    </location>
    <ligand>
        <name>substrate</name>
    </ligand>
</feature>
<feature type="binding site" evidence="4">
    <location>
        <position position="273"/>
    </location>
    <ligand>
        <name>Ca(2+)</name>
        <dbReference type="ChEBI" id="CHEBI:29108"/>
        <label>1</label>
    </ligand>
</feature>
<keyword evidence="7" id="KW-0378">Hydrolase</keyword>
<dbReference type="STRING" id="579138.Zymop_0827"/>
<feature type="binding site" evidence="3">
    <location>
        <begin position="191"/>
        <end position="192"/>
    </location>
    <ligand>
        <name>substrate</name>
    </ligand>
</feature>
<comment type="cofactor">
    <cofactor evidence="4">
        <name>Ca(2+)</name>
        <dbReference type="ChEBI" id="CHEBI:29108"/>
    </cofactor>
</comment>
<evidence type="ECO:0000256" key="3">
    <source>
        <dbReference type="PIRSR" id="PIRSR603469-2"/>
    </source>
</evidence>
<feature type="binding site" evidence="3">
    <location>
        <position position="114"/>
    </location>
    <ligand>
        <name>substrate</name>
    </ligand>
</feature>
<protein>
    <submittedName>
        <fullName evidence="7">Beta-fructofuranosidase</fullName>
        <ecNumber evidence="7">3.2.1.26</ecNumber>
    </submittedName>
</protein>
<dbReference type="Pfam" id="PF02435">
    <property type="entry name" value="Glyco_hydro_68"/>
    <property type="match status" value="1"/>
</dbReference>
<keyword evidence="4" id="KW-0106">Calcium</keyword>
<dbReference type="GO" id="GO:0046872">
    <property type="term" value="F:metal ion binding"/>
    <property type="evidence" value="ECO:0007669"/>
    <property type="project" value="UniProtKB-KW"/>
</dbReference>
<evidence type="ECO:0000256" key="6">
    <source>
        <dbReference type="RuleBase" id="RU361220"/>
    </source>
</evidence>
<dbReference type="GO" id="GO:0050053">
    <property type="term" value="F:levansucrase activity"/>
    <property type="evidence" value="ECO:0007669"/>
    <property type="project" value="InterPro"/>
</dbReference>